<dbReference type="PANTHER" id="PTHR21576:SF158">
    <property type="entry name" value="RIBOSOMAL RNA-PROCESSING PROTEIN 12-LIKE CONSERVED DOMAIN-CONTAINING PROTEIN"/>
    <property type="match status" value="1"/>
</dbReference>
<evidence type="ECO:0000256" key="3">
    <source>
        <dbReference type="ARBA" id="ARBA00022989"/>
    </source>
</evidence>
<accession>A0ABP0BSA3</accession>
<dbReference type="Proteomes" id="UP001642405">
    <property type="component" value="Unassembled WGS sequence"/>
</dbReference>
<sequence>MHEEAVHRARIVSSVAATVISLACGTNYVYSAWAPQFADKLKLSATQSNLIGLAGNLGMYSMGVPIGMFIDTRGPRPAVIGGSLLLALGYFPLRQAFEKGSGSVAVLCLVSYLTGLGGCMAFAAAVKTSALNWPHHRGTATAFPLAAFGLSAFFFSVFGSLLVPGDTSAFLLLLAIGTFVLTFVSFFFLHVLPHNTPQHYHAVAPGEDEGLSDSQQLRRTISEEAKLAKRGGRGRYYQQPTEEPGRFPDDDDDDDDGNNKNNSHEEREGAYEDVEDDEDGVDRKGAGASAGGSSGDRGERATRAGPSAAQEETEDDWEAPQKPPAAATTAPSFASHYASIGSSSASASASTPGTASSPSAFAVPNVSEDADQDSMDETSSLVSKSSSLPGEILVQNSVDMDQSHRVDIRGWKLLRNTEFWQFFAIMGILAGIGLMTINNIGHDANALWKHYDSSVDESFLVGRQQMHVSILSIGSFAGRLSSGVGSDFLVKRLHASRVWCLVIAAIIFVGAQVCAINIVNPHFLGLVSGLSGLGYGFLFGVFPSIVAETFGIHGLSQNWGFMTLSPVLSGNVFNLFYGIVFDHHSIVEPTGERSCDDGLACYRAAYFVTLAACGLGLAVPLFVIRHERLQREKEAGKRSLED</sequence>
<feature type="transmembrane region" description="Helical" evidence="6">
    <location>
        <begin position="138"/>
        <end position="163"/>
    </location>
</feature>
<dbReference type="SUPFAM" id="SSF103473">
    <property type="entry name" value="MFS general substrate transporter"/>
    <property type="match status" value="1"/>
</dbReference>
<organism evidence="7 8">
    <name type="scientific">Sporothrix curviconia</name>
    <dbReference type="NCBI Taxonomy" id="1260050"/>
    <lineage>
        <taxon>Eukaryota</taxon>
        <taxon>Fungi</taxon>
        <taxon>Dikarya</taxon>
        <taxon>Ascomycota</taxon>
        <taxon>Pezizomycotina</taxon>
        <taxon>Sordariomycetes</taxon>
        <taxon>Sordariomycetidae</taxon>
        <taxon>Ophiostomatales</taxon>
        <taxon>Ophiostomataceae</taxon>
        <taxon>Sporothrix</taxon>
    </lineage>
</organism>
<evidence type="ECO:0000256" key="5">
    <source>
        <dbReference type="SAM" id="MobiDB-lite"/>
    </source>
</evidence>
<keyword evidence="2 6" id="KW-0812">Transmembrane</keyword>
<feature type="transmembrane region" description="Helical" evidence="6">
    <location>
        <begin position="419"/>
        <end position="440"/>
    </location>
</feature>
<feature type="region of interest" description="Disordered" evidence="5">
    <location>
        <begin position="343"/>
        <end position="386"/>
    </location>
</feature>
<name>A0ABP0BSA3_9PEZI</name>
<gene>
    <name evidence="7" type="ORF">SCUCBS95973_004830</name>
</gene>
<feature type="transmembrane region" description="Helical" evidence="6">
    <location>
        <begin position="498"/>
        <end position="519"/>
    </location>
</feature>
<keyword evidence="4 6" id="KW-0472">Membrane</keyword>
<feature type="compositionally biased region" description="Acidic residues" evidence="5">
    <location>
        <begin position="271"/>
        <end position="280"/>
    </location>
</feature>
<dbReference type="InterPro" id="IPR011701">
    <property type="entry name" value="MFS"/>
</dbReference>
<protein>
    <recommendedName>
        <fullName evidence="9">Major facilitator superfamily transporter</fullName>
    </recommendedName>
</protein>
<evidence type="ECO:0000256" key="4">
    <source>
        <dbReference type="ARBA" id="ARBA00023136"/>
    </source>
</evidence>
<feature type="transmembrane region" description="Helical" evidence="6">
    <location>
        <begin position="559"/>
        <end position="580"/>
    </location>
</feature>
<feature type="transmembrane region" description="Helical" evidence="6">
    <location>
        <begin position="169"/>
        <end position="192"/>
    </location>
</feature>
<feature type="transmembrane region" description="Helical" evidence="6">
    <location>
        <begin position="103"/>
        <end position="126"/>
    </location>
</feature>
<feature type="transmembrane region" description="Helical" evidence="6">
    <location>
        <begin position="525"/>
        <end position="547"/>
    </location>
</feature>
<dbReference type="EMBL" id="CAWUHB010000025">
    <property type="protein sequence ID" value="CAK7222416.1"/>
    <property type="molecule type" value="Genomic_DNA"/>
</dbReference>
<evidence type="ECO:0000256" key="6">
    <source>
        <dbReference type="SAM" id="Phobius"/>
    </source>
</evidence>
<evidence type="ECO:0000313" key="7">
    <source>
        <dbReference type="EMBL" id="CAK7222416.1"/>
    </source>
</evidence>
<dbReference type="Pfam" id="PF07690">
    <property type="entry name" value="MFS_1"/>
    <property type="match status" value="1"/>
</dbReference>
<dbReference type="InterPro" id="IPR036259">
    <property type="entry name" value="MFS_trans_sf"/>
</dbReference>
<evidence type="ECO:0000313" key="8">
    <source>
        <dbReference type="Proteomes" id="UP001642405"/>
    </source>
</evidence>
<evidence type="ECO:0008006" key="9">
    <source>
        <dbReference type="Google" id="ProtNLM"/>
    </source>
</evidence>
<reference evidence="7 8" key="1">
    <citation type="submission" date="2024-01" db="EMBL/GenBank/DDBJ databases">
        <authorList>
            <person name="Allen C."/>
            <person name="Tagirdzhanova G."/>
        </authorList>
    </citation>
    <scope>NUCLEOTIDE SEQUENCE [LARGE SCALE GENOMIC DNA]</scope>
</reference>
<feature type="transmembrane region" description="Helical" evidence="6">
    <location>
        <begin position="77"/>
        <end position="97"/>
    </location>
</feature>
<feature type="transmembrane region" description="Helical" evidence="6">
    <location>
        <begin position="604"/>
        <end position="624"/>
    </location>
</feature>
<comment type="subcellular location">
    <subcellularLocation>
        <location evidence="1">Membrane</location>
        <topology evidence="1">Multi-pass membrane protein</topology>
    </subcellularLocation>
</comment>
<comment type="caution">
    <text evidence="7">The sequence shown here is derived from an EMBL/GenBank/DDBJ whole genome shotgun (WGS) entry which is preliminary data.</text>
</comment>
<proteinExistence type="predicted"/>
<keyword evidence="3 6" id="KW-1133">Transmembrane helix</keyword>
<dbReference type="Gene3D" id="1.20.1250.20">
    <property type="entry name" value="MFS general substrate transporter like domains"/>
    <property type="match status" value="2"/>
</dbReference>
<feature type="region of interest" description="Disordered" evidence="5">
    <location>
        <begin position="224"/>
        <end position="331"/>
    </location>
</feature>
<feature type="compositionally biased region" description="Low complexity" evidence="5">
    <location>
        <begin position="343"/>
        <end position="362"/>
    </location>
</feature>
<evidence type="ECO:0000256" key="1">
    <source>
        <dbReference type="ARBA" id="ARBA00004141"/>
    </source>
</evidence>
<feature type="transmembrane region" description="Helical" evidence="6">
    <location>
        <begin position="12"/>
        <end position="30"/>
    </location>
</feature>
<keyword evidence="8" id="KW-1185">Reference proteome</keyword>
<dbReference type="PANTHER" id="PTHR21576">
    <property type="entry name" value="UNCHARACTERIZED NODULIN-LIKE PROTEIN"/>
    <property type="match status" value="1"/>
</dbReference>
<evidence type="ECO:0000256" key="2">
    <source>
        <dbReference type="ARBA" id="ARBA00022692"/>
    </source>
</evidence>